<organism evidence="2 3">
    <name type="scientific">Cellvibrio zantedeschiae</name>
    <dbReference type="NCBI Taxonomy" id="1237077"/>
    <lineage>
        <taxon>Bacteria</taxon>
        <taxon>Pseudomonadati</taxon>
        <taxon>Pseudomonadota</taxon>
        <taxon>Gammaproteobacteria</taxon>
        <taxon>Cellvibrionales</taxon>
        <taxon>Cellvibrionaceae</taxon>
        <taxon>Cellvibrio</taxon>
    </lineage>
</organism>
<dbReference type="Proteomes" id="UP000619761">
    <property type="component" value="Unassembled WGS sequence"/>
</dbReference>
<dbReference type="EMBL" id="BMYZ01000001">
    <property type="protein sequence ID" value="GGY67936.1"/>
    <property type="molecule type" value="Genomic_DNA"/>
</dbReference>
<protein>
    <submittedName>
        <fullName evidence="2">MSHA biogenesis protein MshO</fullName>
    </submittedName>
</protein>
<feature type="transmembrane region" description="Helical" evidence="1">
    <location>
        <begin position="12"/>
        <end position="38"/>
    </location>
</feature>
<dbReference type="PROSITE" id="PS00409">
    <property type="entry name" value="PROKAR_NTER_METHYL"/>
    <property type="match status" value="1"/>
</dbReference>
<dbReference type="Pfam" id="PF07963">
    <property type="entry name" value="N_methyl"/>
    <property type="match status" value="1"/>
</dbReference>
<sequence length="271" mass="29426">MSLSYSKIKFSRGFTLIEVITVIVILSILAVLGTRFVLESTKAYQSTQTRSRLINTGRQAIERMSRQLRVALPYSVRLTNGNTCLEFMPIASGGNYADYVPDLVNGATATQALNVSPHVIDFGTAVYVSIGAMAPDELYGTSPTSRATLTSRSANQLNFSPARGWTRNSVNKRFYLLDRPQAFCVVNGQLRFYADQDANATDINAAVNTASAFSILADNVTGSTTPFALTAGSENRNTVVRFNITFMQGTSIAEGAESIVINHSVMIRNVP</sequence>
<dbReference type="SUPFAM" id="SSF54523">
    <property type="entry name" value="Pili subunits"/>
    <property type="match status" value="1"/>
</dbReference>
<evidence type="ECO:0000313" key="3">
    <source>
        <dbReference type="Proteomes" id="UP000619761"/>
    </source>
</evidence>
<keyword evidence="1" id="KW-0472">Membrane</keyword>
<evidence type="ECO:0000256" key="1">
    <source>
        <dbReference type="SAM" id="Phobius"/>
    </source>
</evidence>
<dbReference type="Gene3D" id="3.30.700.10">
    <property type="entry name" value="Glycoprotein, Type 4 Pilin"/>
    <property type="match status" value="1"/>
</dbReference>
<dbReference type="RefSeq" id="WP_189416461.1">
    <property type="nucleotide sequence ID" value="NZ_BMYZ01000001.1"/>
</dbReference>
<dbReference type="InterPro" id="IPR045584">
    <property type="entry name" value="Pilin-like"/>
</dbReference>
<evidence type="ECO:0000313" key="2">
    <source>
        <dbReference type="EMBL" id="GGY67936.1"/>
    </source>
</evidence>
<reference evidence="3" key="1">
    <citation type="journal article" date="2019" name="Int. J. Syst. Evol. Microbiol.">
        <title>The Global Catalogue of Microorganisms (GCM) 10K type strain sequencing project: providing services to taxonomists for standard genome sequencing and annotation.</title>
        <authorList>
            <consortium name="The Broad Institute Genomics Platform"/>
            <consortium name="The Broad Institute Genome Sequencing Center for Infectious Disease"/>
            <person name="Wu L."/>
            <person name="Ma J."/>
        </authorList>
    </citation>
    <scope>NUCLEOTIDE SEQUENCE [LARGE SCALE GENOMIC DNA]</scope>
    <source>
        <strain evidence="3">KCTC 32239</strain>
    </source>
</reference>
<keyword evidence="3" id="KW-1185">Reference proteome</keyword>
<keyword evidence="1" id="KW-1133">Transmembrane helix</keyword>
<gene>
    <name evidence="2" type="ORF">GCM10011613_10190</name>
</gene>
<comment type="caution">
    <text evidence="2">The sequence shown here is derived from an EMBL/GenBank/DDBJ whole genome shotgun (WGS) entry which is preliminary data.</text>
</comment>
<dbReference type="InterPro" id="IPR012902">
    <property type="entry name" value="N_methyl_site"/>
</dbReference>
<proteinExistence type="predicted"/>
<keyword evidence="1" id="KW-0812">Transmembrane</keyword>
<dbReference type="NCBIfam" id="TIGR02532">
    <property type="entry name" value="IV_pilin_GFxxxE"/>
    <property type="match status" value="1"/>
</dbReference>
<accession>A0ABQ3AU45</accession>
<name>A0ABQ3AU45_9GAMM</name>